<dbReference type="Proteomes" id="UP000218542">
    <property type="component" value="Unassembled WGS sequence"/>
</dbReference>
<dbReference type="GO" id="GO:0005886">
    <property type="term" value="C:plasma membrane"/>
    <property type="evidence" value="ECO:0007669"/>
    <property type="project" value="TreeGrafter"/>
</dbReference>
<accession>A0A286TTJ2</accession>
<evidence type="ECO:0000256" key="5">
    <source>
        <dbReference type="ARBA" id="ARBA00022777"/>
    </source>
</evidence>
<organism evidence="10 11">
    <name type="scientific">Candidatus Scalindua japonica</name>
    <dbReference type="NCBI Taxonomy" id="1284222"/>
    <lineage>
        <taxon>Bacteria</taxon>
        <taxon>Pseudomonadati</taxon>
        <taxon>Planctomycetota</taxon>
        <taxon>Candidatus Brocadiia</taxon>
        <taxon>Candidatus Brocadiales</taxon>
        <taxon>Candidatus Scalinduaceae</taxon>
        <taxon>Candidatus Scalindua</taxon>
    </lineage>
</organism>
<feature type="domain" description="AAA" evidence="9">
    <location>
        <begin position="37"/>
        <end position="180"/>
    </location>
</feature>
<keyword evidence="11" id="KW-1185">Reference proteome</keyword>
<dbReference type="CDD" id="cd05387">
    <property type="entry name" value="BY-kinase"/>
    <property type="match status" value="1"/>
</dbReference>
<dbReference type="AlphaFoldDB" id="A0A286TTJ2"/>
<evidence type="ECO:0000256" key="1">
    <source>
        <dbReference type="ARBA" id="ARBA00007316"/>
    </source>
</evidence>
<keyword evidence="7" id="KW-0829">Tyrosine-protein kinase</keyword>
<gene>
    <name evidence="10" type="ORF">SCALIN_C01_0112</name>
</gene>
<dbReference type="Gene3D" id="3.40.50.300">
    <property type="entry name" value="P-loop containing nucleotide triphosphate hydrolases"/>
    <property type="match status" value="1"/>
</dbReference>
<evidence type="ECO:0000256" key="6">
    <source>
        <dbReference type="ARBA" id="ARBA00022840"/>
    </source>
</evidence>
<dbReference type="Pfam" id="PF13614">
    <property type="entry name" value="AAA_31"/>
    <property type="match status" value="1"/>
</dbReference>
<keyword evidence="3" id="KW-0808">Transferase</keyword>
<dbReference type="PANTHER" id="PTHR32309:SF13">
    <property type="entry name" value="FERRIC ENTEROBACTIN TRANSPORT PROTEIN FEPE"/>
    <property type="match status" value="1"/>
</dbReference>
<sequence length="219" mass="24511">MENSIIKIGKLPQEVTIEFRKLKNNILQSLNNKSSCKSIMVASSTHGEGNSITTIYLSRVIAEESNSKVLLIDLNFRSKSRHYGNSKTKGVSEYLLEGVPLETTISQTEVENLFVLTSGNKKCDLAQIIKSKGFSDLIDELKNKYTYIIIDSAPLQYYPESIVLASKVDGVLLVIQAEEVRKQIVLDTKKKLSAVNANILGIVLNRKKHYIPKSIYAYL</sequence>
<comment type="catalytic activity">
    <reaction evidence="8">
        <text>L-tyrosyl-[protein] + ATP = O-phospho-L-tyrosyl-[protein] + ADP + H(+)</text>
        <dbReference type="Rhea" id="RHEA:10596"/>
        <dbReference type="Rhea" id="RHEA-COMP:10136"/>
        <dbReference type="Rhea" id="RHEA-COMP:20101"/>
        <dbReference type="ChEBI" id="CHEBI:15378"/>
        <dbReference type="ChEBI" id="CHEBI:30616"/>
        <dbReference type="ChEBI" id="CHEBI:46858"/>
        <dbReference type="ChEBI" id="CHEBI:61978"/>
        <dbReference type="ChEBI" id="CHEBI:456216"/>
        <dbReference type="EC" id="2.7.10.2"/>
    </reaction>
</comment>
<dbReference type="EMBL" id="BAOS01000001">
    <property type="protein sequence ID" value="GAX59181.1"/>
    <property type="molecule type" value="Genomic_DNA"/>
</dbReference>
<comment type="similarity">
    <text evidence="1">Belongs to the CpsD/CapB family.</text>
</comment>
<dbReference type="EC" id="2.7.10.2" evidence="2"/>
<dbReference type="InterPro" id="IPR005702">
    <property type="entry name" value="Wzc-like_C"/>
</dbReference>
<evidence type="ECO:0000256" key="8">
    <source>
        <dbReference type="ARBA" id="ARBA00051245"/>
    </source>
</evidence>
<dbReference type="InterPro" id="IPR050445">
    <property type="entry name" value="Bact_polysacc_biosynth/exp"/>
</dbReference>
<dbReference type="NCBIfam" id="TIGR01007">
    <property type="entry name" value="eps_fam"/>
    <property type="match status" value="1"/>
</dbReference>
<dbReference type="OrthoDB" id="231505at2"/>
<keyword evidence="4" id="KW-0547">Nucleotide-binding</keyword>
<dbReference type="SUPFAM" id="SSF52540">
    <property type="entry name" value="P-loop containing nucleoside triphosphate hydrolases"/>
    <property type="match status" value="1"/>
</dbReference>
<evidence type="ECO:0000256" key="7">
    <source>
        <dbReference type="ARBA" id="ARBA00023137"/>
    </source>
</evidence>
<dbReference type="PANTHER" id="PTHR32309">
    <property type="entry name" value="TYROSINE-PROTEIN KINASE"/>
    <property type="match status" value="1"/>
</dbReference>
<dbReference type="InterPro" id="IPR025669">
    <property type="entry name" value="AAA_dom"/>
</dbReference>
<protein>
    <recommendedName>
        <fullName evidence="2">non-specific protein-tyrosine kinase</fullName>
        <ecNumber evidence="2">2.7.10.2</ecNumber>
    </recommendedName>
</protein>
<reference evidence="11" key="1">
    <citation type="journal article" date="2017" name="Environ. Microbiol. Rep.">
        <title>Genetic Diversity of Marine Anaerobic Ammonium-Oxidizing Bacteria as Revealed by Genomic and Proteomic Analyses of 'Candidatus Scalindua japonica'.</title>
        <authorList>
            <person name="Oshiki M."/>
            <person name="Mizuto K."/>
            <person name="Kimura Z."/>
            <person name="Kindaichi T."/>
            <person name="Satoh H."/>
            <person name="Okabe S."/>
        </authorList>
    </citation>
    <scope>NUCLEOTIDE SEQUENCE [LARGE SCALE GENOMIC DNA]</scope>
    <source>
        <strain evidence="11">husup-a2</strain>
    </source>
</reference>
<dbReference type="GO" id="GO:0004715">
    <property type="term" value="F:non-membrane spanning protein tyrosine kinase activity"/>
    <property type="evidence" value="ECO:0007669"/>
    <property type="project" value="UniProtKB-EC"/>
</dbReference>
<keyword evidence="6" id="KW-0067">ATP-binding</keyword>
<dbReference type="GO" id="GO:0005524">
    <property type="term" value="F:ATP binding"/>
    <property type="evidence" value="ECO:0007669"/>
    <property type="project" value="UniProtKB-KW"/>
</dbReference>
<dbReference type="InterPro" id="IPR027417">
    <property type="entry name" value="P-loop_NTPase"/>
</dbReference>
<evidence type="ECO:0000313" key="10">
    <source>
        <dbReference type="EMBL" id="GAX59181.1"/>
    </source>
</evidence>
<proteinExistence type="inferred from homology"/>
<comment type="caution">
    <text evidence="10">The sequence shown here is derived from an EMBL/GenBank/DDBJ whole genome shotgun (WGS) entry which is preliminary data.</text>
</comment>
<evidence type="ECO:0000256" key="3">
    <source>
        <dbReference type="ARBA" id="ARBA00022679"/>
    </source>
</evidence>
<evidence type="ECO:0000256" key="4">
    <source>
        <dbReference type="ARBA" id="ARBA00022741"/>
    </source>
</evidence>
<evidence type="ECO:0000256" key="2">
    <source>
        <dbReference type="ARBA" id="ARBA00011903"/>
    </source>
</evidence>
<keyword evidence="5" id="KW-0418">Kinase</keyword>
<evidence type="ECO:0000313" key="11">
    <source>
        <dbReference type="Proteomes" id="UP000218542"/>
    </source>
</evidence>
<name>A0A286TTJ2_9BACT</name>
<dbReference type="RefSeq" id="WP_096892319.1">
    <property type="nucleotide sequence ID" value="NZ_BAOS01000001.1"/>
</dbReference>
<evidence type="ECO:0000259" key="9">
    <source>
        <dbReference type="Pfam" id="PF13614"/>
    </source>
</evidence>